<comment type="caution">
    <text evidence="1">The sequence shown here is derived from an EMBL/GenBank/DDBJ whole genome shotgun (WGS) entry which is preliminary data.</text>
</comment>
<dbReference type="EMBL" id="JBHTLP010000011">
    <property type="protein sequence ID" value="MFD1143019.1"/>
    <property type="molecule type" value="Genomic_DNA"/>
</dbReference>
<protein>
    <recommendedName>
        <fullName evidence="3">Phage protein</fullName>
    </recommendedName>
</protein>
<dbReference type="RefSeq" id="WP_265990844.1">
    <property type="nucleotide sequence ID" value="NZ_CP110973.1"/>
</dbReference>
<dbReference type="Proteomes" id="UP001597116">
    <property type="component" value="Unassembled WGS sequence"/>
</dbReference>
<evidence type="ECO:0008006" key="3">
    <source>
        <dbReference type="Google" id="ProtNLM"/>
    </source>
</evidence>
<gene>
    <name evidence="1" type="ORF">ACFQ4C_17970</name>
</gene>
<organism evidence="1 2">
    <name type="scientific">Larkinella insperata</name>
    <dbReference type="NCBI Taxonomy" id="332158"/>
    <lineage>
        <taxon>Bacteria</taxon>
        <taxon>Pseudomonadati</taxon>
        <taxon>Bacteroidota</taxon>
        <taxon>Cytophagia</taxon>
        <taxon>Cytophagales</taxon>
        <taxon>Spirosomataceae</taxon>
        <taxon>Larkinella</taxon>
    </lineage>
</organism>
<sequence>MTSQEIIDRLEAEGISNAQIIEDGFPEWVGKVVDKRYEHRNETEDEFENETQVYHLVDHNVFLMIDGTKENGQWNYWGLRECRQVSVIEYV</sequence>
<keyword evidence="2" id="KW-1185">Reference proteome</keyword>
<evidence type="ECO:0000313" key="1">
    <source>
        <dbReference type="EMBL" id="MFD1143019.1"/>
    </source>
</evidence>
<reference evidence="2" key="1">
    <citation type="journal article" date="2019" name="Int. J. Syst. Evol. Microbiol.">
        <title>The Global Catalogue of Microorganisms (GCM) 10K type strain sequencing project: providing services to taxonomists for standard genome sequencing and annotation.</title>
        <authorList>
            <consortium name="The Broad Institute Genomics Platform"/>
            <consortium name="The Broad Institute Genome Sequencing Center for Infectious Disease"/>
            <person name="Wu L."/>
            <person name="Ma J."/>
        </authorList>
    </citation>
    <scope>NUCLEOTIDE SEQUENCE [LARGE SCALE GENOMIC DNA]</scope>
    <source>
        <strain evidence="2">CCUG 55608</strain>
    </source>
</reference>
<evidence type="ECO:0000313" key="2">
    <source>
        <dbReference type="Proteomes" id="UP001597116"/>
    </source>
</evidence>
<proteinExistence type="predicted"/>
<accession>A0ABW3Q8P0</accession>
<name>A0ABW3Q8P0_9BACT</name>